<feature type="compositionally biased region" description="Polar residues" evidence="2">
    <location>
        <begin position="1249"/>
        <end position="1261"/>
    </location>
</feature>
<feature type="compositionally biased region" description="Basic and acidic residues" evidence="2">
    <location>
        <begin position="616"/>
        <end position="625"/>
    </location>
</feature>
<dbReference type="PROSITE" id="PS50238">
    <property type="entry name" value="RHOGAP"/>
    <property type="match status" value="1"/>
</dbReference>
<dbReference type="CDD" id="cd07656">
    <property type="entry name" value="F-BAR_srGAP"/>
    <property type="match status" value="1"/>
</dbReference>
<sequence length="1345" mass="147227">MDYSCGLGPHLGGSLRRSTNIRRSISSSKYIGGIDWHLRTQFMEQAKCLDLKLDIDCTVLAELQDFYRRRAVVEQDYADALAKLANTLKQRHINETSKRPHWTPYTTTTIWNTLLGSTLRVSEAHSTLSELFSKQMVQRLADMDEDAVRLHKQCREMMSACQDRVLADTAKLQADQREYANRQASTLEADRARRRAEDKLLAAGQKARGKGKDPTESQRCQRAQNEYSSKQLAYMSTTIATARARNEYLTQLAATNHSVARYFSEEAPDIIDCLACGFHNSLARSTMMHLSCEEALKTCHSSIVEMLNRNITALDWRQDKACFLKRNEHGFTKPGCFVFIPSKEDNESHIRADGVLHEDLESNARQIASEIETLRLSTEETWKTLEEVEKKLLELINQKDYDVSSLFLTERPRRRRSLGTGTASNLNGSSALGSSVGSLGTASSSSIPLSASAPSAAQNIHCGNARSGSPCLIPTSTVANSSPSSGAISSEPAVGGRPQPQQVVNSSNNTSSNSILNDDTSNTGLYSGLRATYRDARIEQEKFYLERFAFYTQEMHQFYVLQVKLAEIRRALSTCPSTPPSVPQQSPLTVPLNTVRCGIPVLPAVNVSGLKSRTHHSSEPNRSDELSMSPPPPPPAPLHRFGVPFPGMVNKAPPMSIPHGSSAPPTTYGNGSGSPTSDAPIVQKPQTRRVLRVPNVGKPKLFGGTIDEYVEATHQAIPCILLSCTRVIVQYGMQQQGIFRVSGSQTEITEFKAAFERGEDPLIDVHEARDINSTAGLLKLYFRELGEPPFPSSIFLSLIDCARDRLDVDETARRLRQVVIQGLSRPVFIVMRYLFAFLSHVSEHADENMMDAYNLAICFGPTLMPVPSELNQVHYQASVIDLIKTFITHHAMIFDPLVPGPVYVKHTVQSQGRSILSDSSRLSTSMSSSAESPKPHRKEEIQLTCMHRMASEVAETAVRRHLSARTQKISDARDSDASLATKSSSVGDLLETDHSTGHGSSVDGDVIPGREGDYSGDEIQSISDSENIPPLSQTDNVDLTEDATDNSTGGAKPPAESDKPNEDNLRQQTNTSSPSAPSSRITSLRHTISYPVSSSLGSVPEDEALNTSITSPSSPLHRQISTGTGGDSEPQPRVLYNSDIDNALAEVMRGLTSLEQADSRDSDFRTIERTRELTRKLRLPCAKHTPDLVMDLPATHDLPSGSSASSPGGQQPDSSKSSADNFAEQGLDTMRKRPDSGVLCTERPKAGTEQHSVVTVETTTIKPVLARPTAAEPASITTSVTPEPMEKQTRTSPVRSPSPPGSEGEPKKLSIAARVAAFESNKSQPTDSPFTRSIPRPPVAPKPRR</sequence>
<protein>
    <recommendedName>
        <fullName evidence="3">Rho-GAP domain-containing protein</fullName>
    </recommendedName>
</protein>
<feature type="compositionally biased region" description="Polar residues" evidence="2">
    <location>
        <begin position="1018"/>
        <end position="1037"/>
    </location>
</feature>
<dbReference type="Pfam" id="PF00611">
    <property type="entry name" value="FCH"/>
    <property type="match status" value="1"/>
</dbReference>
<evidence type="ECO:0000259" key="3">
    <source>
        <dbReference type="PROSITE" id="PS50238"/>
    </source>
</evidence>
<feature type="region of interest" description="Disordered" evidence="2">
    <location>
        <begin position="417"/>
        <end position="437"/>
    </location>
</feature>
<feature type="compositionally biased region" description="Low complexity" evidence="2">
    <location>
        <begin position="914"/>
        <end position="932"/>
    </location>
</feature>
<feature type="compositionally biased region" description="Polar residues" evidence="2">
    <location>
        <begin position="1105"/>
        <end position="1122"/>
    </location>
</feature>
<dbReference type="SUPFAM" id="SSF48350">
    <property type="entry name" value="GTPase activation domain, GAP"/>
    <property type="match status" value="1"/>
</dbReference>
<feature type="region of interest" description="Disordered" evidence="2">
    <location>
        <begin position="914"/>
        <end position="938"/>
    </location>
</feature>
<feature type="region of interest" description="Disordered" evidence="2">
    <location>
        <begin position="1191"/>
        <end position="1345"/>
    </location>
</feature>
<feature type="compositionally biased region" description="Low complexity" evidence="2">
    <location>
        <begin position="505"/>
        <end position="521"/>
    </location>
</feature>
<evidence type="ECO:0000313" key="5">
    <source>
        <dbReference type="Proteomes" id="UP001497525"/>
    </source>
</evidence>
<accession>A0AAV2TX88</accession>
<gene>
    <name evidence="4" type="ORF">CDAUBV1_LOCUS14653</name>
</gene>
<dbReference type="Gene3D" id="1.10.555.10">
    <property type="entry name" value="Rho GTPase activation protein"/>
    <property type="match status" value="1"/>
</dbReference>
<feature type="domain" description="Rho-GAP" evidence="3">
    <location>
        <begin position="704"/>
        <end position="894"/>
    </location>
</feature>
<reference evidence="4" key="1">
    <citation type="submission" date="2024-06" db="EMBL/GenBank/DDBJ databases">
        <authorList>
            <person name="Liu X."/>
            <person name="Lenzi L."/>
            <person name="Haldenby T S."/>
            <person name="Uol C."/>
        </authorList>
    </citation>
    <scope>NUCLEOTIDE SEQUENCE</scope>
</reference>
<dbReference type="PANTHER" id="PTHR14166">
    <property type="entry name" value="SLIT-ROBO RHO GTPASE ACTIVATING PROTEIN"/>
    <property type="match status" value="1"/>
</dbReference>
<dbReference type="InterPro" id="IPR051627">
    <property type="entry name" value="SLIT-ROBO_RhoGAP"/>
</dbReference>
<dbReference type="Gene3D" id="1.20.1270.60">
    <property type="entry name" value="Arfaptin homology (AH) domain/BAR domain"/>
    <property type="match status" value="1"/>
</dbReference>
<dbReference type="Pfam" id="PF00620">
    <property type="entry name" value="RhoGAP"/>
    <property type="match status" value="1"/>
</dbReference>
<feature type="compositionally biased region" description="Polar residues" evidence="2">
    <location>
        <begin position="663"/>
        <end position="677"/>
    </location>
</feature>
<organism evidence="4 5">
    <name type="scientific">Calicophoron daubneyi</name>
    <name type="common">Rumen fluke</name>
    <name type="synonym">Paramphistomum daubneyi</name>
    <dbReference type="NCBI Taxonomy" id="300641"/>
    <lineage>
        <taxon>Eukaryota</taxon>
        <taxon>Metazoa</taxon>
        <taxon>Spiralia</taxon>
        <taxon>Lophotrochozoa</taxon>
        <taxon>Platyhelminthes</taxon>
        <taxon>Trematoda</taxon>
        <taxon>Digenea</taxon>
        <taxon>Plagiorchiida</taxon>
        <taxon>Pronocephalata</taxon>
        <taxon>Paramphistomoidea</taxon>
        <taxon>Paramphistomidae</taxon>
        <taxon>Calicophoron</taxon>
    </lineage>
</organism>
<feature type="compositionally biased region" description="Low complexity" evidence="2">
    <location>
        <begin position="423"/>
        <end position="437"/>
    </location>
</feature>
<dbReference type="SMART" id="SM00055">
    <property type="entry name" value="FCH"/>
    <property type="match status" value="1"/>
</dbReference>
<keyword evidence="1" id="KW-0175">Coiled coil</keyword>
<feature type="compositionally biased region" description="Low complexity" evidence="2">
    <location>
        <begin position="1199"/>
        <end position="1218"/>
    </location>
</feature>
<dbReference type="InterPro" id="IPR008936">
    <property type="entry name" value="Rho_GTPase_activation_prot"/>
</dbReference>
<evidence type="ECO:0000313" key="4">
    <source>
        <dbReference type="EMBL" id="CAL5139528.1"/>
    </source>
</evidence>
<dbReference type="Proteomes" id="UP001497525">
    <property type="component" value="Unassembled WGS sequence"/>
</dbReference>
<feature type="compositionally biased region" description="Polar residues" evidence="2">
    <location>
        <begin position="1320"/>
        <end position="1331"/>
    </location>
</feature>
<dbReference type="EMBL" id="CAXLJL010000612">
    <property type="protein sequence ID" value="CAL5139528.1"/>
    <property type="molecule type" value="Genomic_DNA"/>
</dbReference>
<feature type="compositionally biased region" description="Pro residues" evidence="2">
    <location>
        <begin position="1335"/>
        <end position="1345"/>
    </location>
</feature>
<feature type="region of interest" description="Disordered" evidence="2">
    <location>
        <begin position="608"/>
        <end position="681"/>
    </location>
</feature>
<proteinExistence type="predicted"/>
<feature type="compositionally biased region" description="Basic and acidic residues" evidence="2">
    <location>
        <begin position="1055"/>
        <end position="1065"/>
    </location>
</feature>
<feature type="compositionally biased region" description="Low complexity" evidence="2">
    <location>
        <begin position="481"/>
        <end position="490"/>
    </location>
</feature>
<feature type="region of interest" description="Disordered" evidence="2">
    <location>
        <begin position="474"/>
        <end position="521"/>
    </location>
</feature>
<feature type="region of interest" description="Disordered" evidence="2">
    <location>
        <begin position="202"/>
        <end position="223"/>
    </location>
</feature>
<dbReference type="GO" id="GO:0007165">
    <property type="term" value="P:signal transduction"/>
    <property type="evidence" value="ECO:0007669"/>
    <property type="project" value="InterPro"/>
</dbReference>
<comment type="caution">
    <text evidence="4">The sequence shown here is derived from an EMBL/GenBank/DDBJ whole genome shotgun (WGS) entry which is preliminary data.</text>
</comment>
<feature type="compositionally biased region" description="Polar residues" evidence="2">
    <location>
        <begin position="1080"/>
        <end position="1097"/>
    </location>
</feature>
<name>A0AAV2TX88_CALDB</name>
<dbReference type="InterPro" id="IPR000198">
    <property type="entry name" value="RhoGAP_dom"/>
</dbReference>
<feature type="region of interest" description="Disordered" evidence="2">
    <location>
        <begin position="964"/>
        <end position="1134"/>
    </location>
</feature>
<evidence type="ECO:0000256" key="2">
    <source>
        <dbReference type="SAM" id="MobiDB-lite"/>
    </source>
</evidence>
<dbReference type="InterPro" id="IPR001060">
    <property type="entry name" value="FCH_dom"/>
</dbReference>
<dbReference type="SMART" id="SM00324">
    <property type="entry name" value="RhoGAP"/>
    <property type="match status" value="1"/>
</dbReference>
<dbReference type="SUPFAM" id="SSF103657">
    <property type="entry name" value="BAR/IMD domain-like"/>
    <property type="match status" value="1"/>
</dbReference>
<evidence type="ECO:0000256" key="1">
    <source>
        <dbReference type="ARBA" id="ARBA00023054"/>
    </source>
</evidence>
<dbReference type="InterPro" id="IPR027267">
    <property type="entry name" value="AH/BAR_dom_sf"/>
</dbReference>